<keyword evidence="5" id="KW-1133">Transmembrane helix</keyword>
<keyword evidence="8" id="KW-1185">Reference proteome</keyword>
<evidence type="ECO:0000256" key="4">
    <source>
        <dbReference type="SAM" id="Coils"/>
    </source>
</evidence>
<keyword evidence="3" id="KW-0807">Transducer</keyword>
<dbReference type="Proteomes" id="UP001175147">
    <property type="component" value="Unassembled WGS sequence"/>
</dbReference>
<dbReference type="CDD" id="cd11386">
    <property type="entry name" value="MCP_signal"/>
    <property type="match status" value="1"/>
</dbReference>
<feature type="transmembrane region" description="Helical" evidence="5">
    <location>
        <begin position="7"/>
        <end position="30"/>
    </location>
</feature>
<evidence type="ECO:0000256" key="2">
    <source>
        <dbReference type="ARBA" id="ARBA00029447"/>
    </source>
</evidence>
<dbReference type="PANTHER" id="PTHR43531:SF11">
    <property type="entry name" value="METHYL-ACCEPTING CHEMOTAXIS PROTEIN 3"/>
    <property type="match status" value="1"/>
</dbReference>
<feature type="transmembrane region" description="Helical" evidence="5">
    <location>
        <begin position="274"/>
        <end position="297"/>
    </location>
</feature>
<evidence type="ECO:0000313" key="7">
    <source>
        <dbReference type="EMBL" id="MDO7021740.1"/>
    </source>
</evidence>
<dbReference type="InterPro" id="IPR029151">
    <property type="entry name" value="Sensor-like_sf"/>
</dbReference>
<dbReference type="SMART" id="SM00283">
    <property type="entry name" value="MA"/>
    <property type="match status" value="1"/>
</dbReference>
<dbReference type="EMBL" id="JAUPBM010000293">
    <property type="protein sequence ID" value="MDO7021740.1"/>
    <property type="molecule type" value="Genomic_DNA"/>
</dbReference>
<keyword evidence="5" id="KW-0812">Transmembrane</keyword>
<keyword evidence="1" id="KW-0145">Chemotaxis</keyword>
<proteinExistence type="inferred from homology"/>
<dbReference type="Pfam" id="PF00015">
    <property type="entry name" value="MCPsignal"/>
    <property type="match status" value="1"/>
</dbReference>
<comment type="caution">
    <text evidence="7">The sequence shown here is derived from an EMBL/GenBank/DDBJ whole genome shotgun (WGS) entry which is preliminary data.</text>
</comment>
<dbReference type="InterPro" id="IPR004089">
    <property type="entry name" value="MCPsignal_dom"/>
</dbReference>
<dbReference type="PANTHER" id="PTHR43531">
    <property type="entry name" value="PROTEIN ICFG"/>
    <property type="match status" value="1"/>
</dbReference>
<accession>A0ABT8Z2R8</accession>
<evidence type="ECO:0000256" key="5">
    <source>
        <dbReference type="SAM" id="Phobius"/>
    </source>
</evidence>
<organism evidence="7 8">
    <name type="scientific">Brachyspira innocens</name>
    <dbReference type="NCBI Taxonomy" id="13264"/>
    <lineage>
        <taxon>Bacteria</taxon>
        <taxon>Pseudomonadati</taxon>
        <taxon>Spirochaetota</taxon>
        <taxon>Spirochaetia</taxon>
        <taxon>Brachyspirales</taxon>
        <taxon>Brachyspiraceae</taxon>
        <taxon>Brachyspira</taxon>
    </lineage>
</organism>
<dbReference type="RefSeq" id="WP_304384134.1">
    <property type="nucleotide sequence ID" value="NZ_JAUPBL010000002.1"/>
</dbReference>
<dbReference type="Gene3D" id="3.30.450.20">
    <property type="entry name" value="PAS domain"/>
    <property type="match status" value="1"/>
</dbReference>
<evidence type="ECO:0000256" key="3">
    <source>
        <dbReference type="PROSITE-ProRule" id="PRU00284"/>
    </source>
</evidence>
<feature type="domain" description="Methyl-accepting transducer" evidence="6">
    <location>
        <begin position="356"/>
        <end position="585"/>
    </location>
</feature>
<dbReference type="CDD" id="cd12913">
    <property type="entry name" value="PDC1_MCP_like"/>
    <property type="match status" value="1"/>
</dbReference>
<dbReference type="Pfam" id="PF22673">
    <property type="entry name" value="MCP-like_PDC_1"/>
    <property type="match status" value="1"/>
</dbReference>
<evidence type="ECO:0000259" key="6">
    <source>
        <dbReference type="PROSITE" id="PS50111"/>
    </source>
</evidence>
<sequence length="602" mass="67379">MKNNRVLLLKLIIPFAVFLLVAYIIMYFAYKKVYTNEFIKNTLVEMDNTELVLSIEMEKVYDVMYTLRGYFEANDNTFTSIRKTLESILKSNKNIYDILYGNEIPYRDGGLFVNGISPYPDTYDQTSRLWYKGALTKNGIFITEPYVDANTGGICITLALAVYTNNSLKGVIGIDFLEMNNISKKVISDNQVNIMTSAGLYMSHQNKDYIFNDNYNVYQEPLFKDAKSLEDPNKAVMQIVGNEWYTIKPLRDTPYKIVIRGNMNAINNRIRNIMLAYLLVIIILISIQTALAFFVVIPISQMLDKAMNSIDQMSKGNFIIDSQDNENKNDKSGSLVSYVNNMKNTIGNVVLKLQSNLNTINNEIENISSSSEYLSDRSNTQAAAIEELTGSMQSLSSSIKEISSNSLQAKDKSSKIMDTTTTGVEAVNEISAHMHEISESSKKISEITKLIQSIAFQTNILALNAAVEAARAGEQGRGFAIVASEVRSLAQTVNEAANNITSIVEETVKRVEIGNESANKSSSILNTINDLVKEMENELQDISQSIMQEEDGISQMNIAIKELNNITQENSSLATQNSSSSLEISNMSKDIINEIEYFKLKK</sequence>
<protein>
    <submittedName>
        <fullName evidence="7">Methyl-accepting chemotaxis protein</fullName>
    </submittedName>
</protein>
<dbReference type="InterPro" id="IPR051310">
    <property type="entry name" value="MCP_chemotaxis"/>
</dbReference>
<reference evidence="7" key="1">
    <citation type="submission" date="2023-07" db="EMBL/GenBank/DDBJ databases">
        <title>Mucosal microbiota of week-old chicken and adult hens.</title>
        <authorList>
            <person name="Volf J."/>
            <person name="Karasova D."/>
            <person name="Crhanova M."/>
            <person name="Faldynova M."/>
            <person name="Prikrylova H."/>
            <person name="Zeman M."/>
            <person name="Babak V."/>
            <person name="Rajova J."/>
            <person name="Rychlik I."/>
        </authorList>
    </citation>
    <scope>NUCLEOTIDE SEQUENCE</scope>
    <source>
        <strain evidence="7">ET902</strain>
    </source>
</reference>
<name>A0ABT8Z2R8_9SPIR</name>
<dbReference type="PROSITE" id="PS50111">
    <property type="entry name" value="CHEMOTAXIS_TRANSDUC_2"/>
    <property type="match status" value="1"/>
</dbReference>
<comment type="similarity">
    <text evidence="2">Belongs to the methyl-accepting chemotaxis (MCP) protein family.</text>
</comment>
<gene>
    <name evidence="7" type="ORF">Q5M86_13275</name>
</gene>
<dbReference type="SUPFAM" id="SSF103190">
    <property type="entry name" value="Sensory domain-like"/>
    <property type="match status" value="1"/>
</dbReference>
<feature type="coiled-coil region" evidence="4">
    <location>
        <begin position="525"/>
        <end position="552"/>
    </location>
</feature>
<keyword evidence="5" id="KW-0472">Membrane</keyword>
<keyword evidence="4" id="KW-0175">Coiled coil</keyword>
<dbReference type="Gene3D" id="1.10.287.950">
    <property type="entry name" value="Methyl-accepting chemotaxis protein"/>
    <property type="match status" value="1"/>
</dbReference>
<evidence type="ECO:0000256" key="1">
    <source>
        <dbReference type="ARBA" id="ARBA00022500"/>
    </source>
</evidence>
<evidence type="ECO:0000313" key="8">
    <source>
        <dbReference type="Proteomes" id="UP001175147"/>
    </source>
</evidence>
<dbReference type="SUPFAM" id="SSF58104">
    <property type="entry name" value="Methyl-accepting chemotaxis protein (MCP) signaling domain"/>
    <property type="match status" value="1"/>
</dbReference>